<dbReference type="PANTHER" id="PTHR24156">
    <property type="entry name" value="ANK_REP_REGION DOMAIN-CONTAINING PROTEIN"/>
    <property type="match status" value="1"/>
</dbReference>
<dbReference type="InterPro" id="IPR042637">
    <property type="entry name" value="AN34A/B/C"/>
</dbReference>
<dbReference type="SUPFAM" id="SSF48403">
    <property type="entry name" value="Ankyrin repeat"/>
    <property type="match status" value="1"/>
</dbReference>
<dbReference type="Gene3D" id="1.25.40.20">
    <property type="entry name" value="Ankyrin repeat-containing domain"/>
    <property type="match status" value="1"/>
</dbReference>
<reference evidence="6 7" key="1">
    <citation type="submission" date="2019-09" db="EMBL/GenBank/DDBJ databases">
        <title>Bird 10,000 Genomes (B10K) Project - Family phase.</title>
        <authorList>
            <person name="Zhang G."/>
        </authorList>
    </citation>
    <scope>NUCLEOTIDE SEQUENCE [LARGE SCALE GENOMIC DNA]</scope>
    <source>
        <strain evidence="6">B10K-DU-002-47</strain>
        <tissue evidence="6">Muscle</tissue>
    </source>
</reference>
<dbReference type="PROSITE" id="PS50297">
    <property type="entry name" value="ANK_REP_REGION"/>
    <property type="match status" value="2"/>
</dbReference>
<dbReference type="PROSITE" id="PS50088">
    <property type="entry name" value="ANK_REPEAT"/>
    <property type="match status" value="2"/>
</dbReference>
<evidence type="ECO:0000256" key="4">
    <source>
        <dbReference type="PROSITE-ProRule" id="PRU00023"/>
    </source>
</evidence>
<comment type="caution">
    <text evidence="6">The sequence shown here is derived from an EMBL/GenBank/DDBJ whole genome shotgun (WGS) entry which is preliminary data.</text>
</comment>
<dbReference type="InterPro" id="IPR002110">
    <property type="entry name" value="Ankyrin_rpt"/>
</dbReference>
<proteinExistence type="inferred from homology"/>
<keyword evidence="2" id="KW-0677">Repeat</keyword>
<feature type="non-terminal residue" evidence="6">
    <location>
        <position position="520"/>
    </location>
</feature>
<feature type="repeat" description="ANK" evidence="4">
    <location>
        <begin position="83"/>
        <end position="116"/>
    </location>
</feature>
<dbReference type="InterPro" id="IPR036770">
    <property type="entry name" value="Ankyrin_rpt-contain_sf"/>
</dbReference>
<feature type="non-terminal residue" evidence="6">
    <location>
        <position position="1"/>
    </location>
</feature>
<dbReference type="SMART" id="SM00248">
    <property type="entry name" value="ANK"/>
    <property type="match status" value="3"/>
</dbReference>
<dbReference type="Pfam" id="PF12796">
    <property type="entry name" value="Ank_2"/>
    <property type="match status" value="1"/>
</dbReference>
<protein>
    <submittedName>
        <fullName evidence="6">AN34B protein</fullName>
    </submittedName>
</protein>
<evidence type="ECO:0000256" key="2">
    <source>
        <dbReference type="ARBA" id="ARBA00022737"/>
    </source>
</evidence>
<dbReference type="EMBL" id="VXBW01005989">
    <property type="protein sequence ID" value="NXP11808.1"/>
    <property type="molecule type" value="Genomic_DNA"/>
</dbReference>
<dbReference type="AlphaFoldDB" id="A0A7L1XSL5"/>
<feature type="region of interest" description="Disordered" evidence="5">
    <location>
        <begin position="180"/>
        <end position="203"/>
    </location>
</feature>
<evidence type="ECO:0000256" key="1">
    <source>
        <dbReference type="ARBA" id="ARBA00010029"/>
    </source>
</evidence>
<name>A0A7L1XSL5_9AVES</name>
<dbReference type="Proteomes" id="UP000565698">
    <property type="component" value="Unassembled WGS sequence"/>
</dbReference>
<comment type="similarity">
    <text evidence="1">Belongs to the ANKRD34 family.</text>
</comment>
<organism evidence="6 7">
    <name type="scientific">Thinocorus orbignyianus</name>
    <dbReference type="NCBI Taxonomy" id="161742"/>
    <lineage>
        <taxon>Eukaryota</taxon>
        <taxon>Metazoa</taxon>
        <taxon>Chordata</taxon>
        <taxon>Craniata</taxon>
        <taxon>Vertebrata</taxon>
        <taxon>Euteleostomi</taxon>
        <taxon>Archelosauria</taxon>
        <taxon>Archosauria</taxon>
        <taxon>Dinosauria</taxon>
        <taxon>Saurischia</taxon>
        <taxon>Theropoda</taxon>
        <taxon>Coelurosauria</taxon>
        <taxon>Aves</taxon>
        <taxon>Neognathae</taxon>
        <taxon>Neoaves</taxon>
        <taxon>Aequornithes</taxon>
        <taxon>Ciconiiformes</taxon>
        <taxon>Thinocoridae</taxon>
        <taxon>Thinocorus</taxon>
    </lineage>
</organism>
<evidence type="ECO:0000256" key="3">
    <source>
        <dbReference type="ARBA" id="ARBA00023043"/>
    </source>
</evidence>
<evidence type="ECO:0000313" key="6">
    <source>
        <dbReference type="EMBL" id="NXP11808.1"/>
    </source>
</evidence>
<evidence type="ECO:0000313" key="7">
    <source>
        <dbReference type="Proteomes" id="UP000565698"/>
    </source>
</evidence>
<keyword evidence="3 4" id="KW-0040">ANK repeat</keyword>
<dbReference type="OrthoDB" id="539213at2759"/>
<feature type="region of interest" description="Disordered" evidence="5">
    <location>
        <begin position="215"/>
        <end position="243"/>
    </location>
</feature>
<feature type="compositionally biased region" description="Low complexity" evidence="5">
    <location>
        <begin position="220"/>
        <end position="230"/>
    </location>
</feature>
<accession>A0A7L1XSL5</accession>
<sequence length="520" mass="56829">MTEPVELPAEGNSLIRAVYQSRLRLTRLLLEGGAYINESNDRGETPLMIACRTKHVDAQSVSKAKMVKYLLENKADPNIQDKSGKTALMHACLEKAGPEVVSLLLKSGADPSLQDHSSCSALVYAINSGDKETLKVLLNACRARGKEVIIITTDKSPSGRQKTKQYLNVPPADLEECHSPTACTSPSEIELKTSPSPLTSSNETEKALFSFKDLDHPRSVDSSSQTVSVSPTRKPSATKAGPKLAQVQWLRSEPWIKSSPSLFHQSKIASLQEELQDITPEEELSFKINGLALSKRFITRHQSIDIKDTAHLLKTFDQTASRKLSYDEINSQTPFVEDKHNPSGIPMGKDASSGQISFISNLSSIIQKRNLGANHYSSDSQLTTSLSPATAEDGKPVIGKKKILSPSHTLLSSSREVPENMPPVPLSRRNQAFLERRGSGALLLDHIAQPRPGFLPPLNMSPHPPVPGIAFINRASGTISCGQSHLVPAAPALPRETKNVKMLLRRQSLQTEQIKQLVNF</sequence>
<feature type="compositionally biased region" description="Polar residues" evidence="5">
    <location>
        <begin position="181"/>
        <end position="202"/>
    </location>
</feature>
<feature type="repeat" description="ANK" evidence="4">
    <location>
        <begin position="42"/>
        <end position="82"/>
    </location>
</feature>
<dbReference type="PANTHER" id="PTHR24156:SF1">
    <property type="entry name" value="ANKYRIN REPEAT DOMAIN-CONTAINING PROTEIN 34B"/>
    <property type="match status" value="1"/>
</dbReference>
<evidence type="ECO:0000256" key="5">
    <source>
        <dbReference type="SAM" id="MobiDB-lite"/>
    </source>
</evidence>
<keyword evidence="7" id="KW-1185">Reference proteome</keyword>
<gene>
    <name evidence="6" type="primary">Ankrd34b</name>
    <name evidence="6" type="ORF">THIORB_R14606</name>
</gene>